<dbReference type="RefSeq" id="WP_201948172.1">
    <property type="nucleotide sequence ID" value="NZ_JAERRJ010000005.1"/>
</dbReference>
<dbReference type="EMBL" id="JAERRJ010000005">
    <property type="protein sequence ID" value="MBL1075791.1"/>
    <property type="molecule type" value="Genomic_DNA"/>
</dbReference>
<keyword evidence="2" id="KW-1185">Reference proteome</keyword>
<accession>A0ABS1M5E9</accession>
<comment type="caution">
    <text evidence="1">The sequence shown here is derived from an EMBL/GenBank/DDBJ whole genome shotgun (WGS) entry which is preliminary data.</text>
</comment>
<organism evidence="1 2">
    <name type="scientific">Nocardia acididurans</name>
    <dbReference type="NCBI Taxonomy" id="2802282"/>
    <lineage>
        <taxon>Bacteria</taxon>
        <taxon>Bacillati</taxon>
        <taxon>Actinomycetota</taxon>
        <taxon>Actinomycetes</taxon>
        <taxon>Mycobacteriales</taxon>
        <taxon>Nocardiaceae</taxon>
        <taxon>Nocardia</taxon>
    </lineage>
</organism>
<proteinExistence type="predicted"/>
<protein>
    <submittedName>
        <fullName evidence="1">Uncharacterized protein</fullName>
    </submittedName>
</protein>
<name>A0ABS1M5E9_9NOCA</name>
<evidence type="ECO:0000313" key="2">
    <source>
        <dbReference type="Proteomes" id="UP000602198"/>
    </source>
</evidence>
<gene>
    <name evidence="1" type="ORF">JK358_15450</name>
</gene>
<reference evidence="1 2" key="1">
    <citation type="submission" date="2021-01" db="EMBL/GenBank/DDBJ databases">
        <title>WGS of actinomycetes isolated from Thailand.</title>
        <authorList>
            <person name="Thawai C."/>
        </authorList>
    </citation>
    <scope>NUCLEOTIDE SEQUENCE [LARGE SCALE GENOMIC DNA]</scope>
    <source>
        <strain evidence="1 2">LPG 2</strain>
    </source>
</reference>
<evidence type="ECO:0000313" key="1">
    <source>
        <dbReference type="EMBL" id="MBL1075791.1"/>
    </source>
</evidence>
<sequence>MAINEFEWIITSDVAQEVAFRIDLPESARGRWVLSYLPTAMRLNKEQALAGLVLAEMILLGLLRAGGEFDSEMAALHADVLGVSVTDVMCLLALRMSGRDADEGDDGGSWRKPLGRCVSATVSRRAQDCVREGS</sequence>
<dbReference type="Proteomes" id="UP000602198">
    <property type="component" value="Unassembled WGS sequence"/>
</dbReference>